<protein>
    <recommendedName>
        <fullName evidence="3">Reverse transcriptase zinc-binding domain-containing protein</fullName>
    </recommendedName>
</protein>
<dbReference type="EMBL" id="NBSK02000009">
    <property type="protein sequence ID" value="KAJ0185631.1"/>
    <property type="molecule type" value="Genomic_DNA"/>
</dbReference>
<reference evidence="1 2" key="1">
    <citation type="journal article" date="2017" name="Nat. Commun.">
        <title>Genome assembly with in vitro proximity ligation data and whole-genome triplication in lettuce.</title>
        <authorList>
            <person name="Reyes-Chin-Wo S."/>
            <person name="Wang Z."/>
            <person name="Yang X."/>
            <person name="Kozik A."/>
            <person name="Arikit S."/>
            <person name="Song C."/>
            <person name="Xia L."/>
            <person name="Froenicke L."/>
            <person name="Lavelle D.O."/>
            <person name="Truco M.J."/>
            <person name="Xia R."/>
            <person name="Zhu S."/>
            <person name="Xu C."/>
            <person name="Xu H."/>
            <person name="Xu X."/>
            <person name="Cox K."/>
            <person name="Korf I."/>
            <person name="Meyers B.C."/>
            <person name="Michelmore R.W."/>
        </authorList>
    </citation>
    <scope>NUCLEOTIDE SEQUENCE [LARGE SCALE GENOMIC DNA]</scope>
    <source>
        <strain evidence="2">cv. Salinas</strain>
        <tissue evidence="1">Seedlings</tissue>
    </source>
</reference>
<keyword evidence="2" id="KW-1185">Reference proteome</keyword>
<organism evidence="1 2">
    <name type="scientific">Lactuca sativa</name>
    <name type="common">Garden lettuce</name>
    <dbReference type="NCBI Taxonomy" id="4236"/>
    <lineage>
        <taxon>Eukaryota</taxon>
        <taxon>Viridiplantae</taxon>
        <taxon>Streptophyta</taxon>
        <taxon>Embryophyta</taxon>
        <taxon>Tracheophyta</taxon>
        <taxon>Spermatophyta</taxon>
        <taxon>Magnoliopsida</taxon>
        <taxon>eudicotyledons</taxon>
        <taxon>Gunneridae</taxon>
        <taxon>Pentapetalae</taxon>
        <taxon>asterids</taxon>
        <taxon>campanulids</taxon>
        <taxon>Asterales</taxon>
        <taxon>Asteraceae</taxon>
        <taxon>Cichorioideae</taxon>
        <taxon>Cichorieae</taxon>
        <taxon>Lactucinae</taxon>
        <taxon>Lactuca</taxon>
    </lineage>
</organism>
<accession>A0A9R1WQR6</accession>
<evidence type="ECO:0000313" key="1">
    <source>
        <dbReference type="EMBL" id="KAJ0185631.1"/>
    </source>
</evidence>
<sequence>MADCGNQFIVQTKLIDIPLGGPRFTSIDKGVPSLVSWIDLWLQKNILSPVDLVEKDKNQWGIEGDENSGFFHGMVNQKRRQLAICVQFIHAPFSRGEIKRVIWDCGSSKSPGPNGLSFGFIKRYWDPISDDMVYFVTHFYSHSHITVGCIASFFTVIVSVVSL</sequence>
<evidence type="ECO:0008006" key="3">
    <source>
        <dbReference type="Google" id="ProtNLM"/>
    </source>
</evidence>
<dbReference type="AlphaFoldDB" id="A0A9R1WQR6"/>
<proteinExistence type="predicted"/>
<dbReference type="Proteomes" id="UP000235145">
    <property type="component" value="Unassembled WGS sequence"/>
</dbReference>
<evidence type="ECO:0000313" key="2">
    <source>
        <dbReference type="Proteomes" id="UP000235145"/>
    </source>
</evidence>
<comment type="caution">
    <text evidence="1">The sequence shown here is derived from an EMBL/GenBank/DDBJ whole genome shotgun (WGS) entry which is preliminary data.</text>
</comment>
<gene>
    <name evidence="1" type="ORF">LSAT_V11C900480860</name>
</gene>
<name>A0A9R1WQR6_LACSA</name>